<accession>A0A1E4TEC8</accession>
<dbReference type="OrthoDB" id="77835at2759"/>
<evidence type="ECO:0000313" key="10">
    <source>
        <dbReference type="Proteomes" id="UP000095023"/>
    </source>
</evidence>
<evidence type="ECO:0000256" key="3">
    <source>
        <dbReference type="ARBA" id="ARBA00022598"/>
    </source>
</evidence>
<keyword evidence="3" id="KW-0436">Ligase</keyword>
<evidence type="ECO:0000256" key="5">
    <source>
        <dbReference type="ARBA" id="ARBA00022840"/>
    </source>
</evidence>
<dbReference type="SMART" id="SM01230">
    <property type="entry name" value="Gln-synt_C"/>
    <property type="match status" value="1"/>
</dbReference>
<evidence type="ECO:0000256" key="2">
    <source>
        <dbReference type="ARBA" id="ARBA00021364"/>
    </source>
</evidence>
<dbReference type="InterPro" id="IPR008146">
    <property type="entry name" value="Gln_synth_cat_dom"/>
</dbReference>
<evidence type="ECO:0000256" key="7">
    <source>
        <dbReference type="RuleBase" id="RU000384"/>
    </source>
</evidence>
<evidence type="ECO:0000313" key="9">
    <source>
        <dbReference type="EMBL" id="ODV90122.1"/>
    </source>
</evidence>
<dbReference type="Pfam" id="PF00120">
    <property type="entry name" value="Gln-synt_C"/>
    <property type="match status" value="1"/>
</dbReference>
<dbReference type="PANTHER" id="PTHR43785:SF12">
    <property type="entry name" value="TYPE-1 GLUTAMINE SYNTHETASE 2"/>
    <property type="match status" value="1"/>
</dbReference>
<dbReference type="AlphaFoldDB" id="A0A1E4TEC8"/>
<dbReference type="GO" id="GO:0005524">
    <property type="term" value="F:ATP binding"/>
    <property type="evidence" value="ECO:0007669"/>
    <property type="project" value="UniProtKB-KW"/>
</dbReference>
<dbReference type="Proteomes" id="UP000095023">
    <property type="component" value="Unassembled WGS sequence"/>
</dbReference>
<name>A0A1E4TEC8_9ASCO</name>
<keyword evidence="5" id="KW-0067">ATP-binding</keyword>
<keyword evidence="10" id="KW-1185">Reference proteome</keyword>
<sequence>MKDWTAILADDDCVKLSGIDVDGILRGKLISKKKFLSVAETGFGFCSVIFGWDMHDRTYNRSTNVTDEAGGFGDLHAVIDLESFTRIPWENNVPFFYVYFYNPDQTVLAPCPRSLLRDVSKLAADMGYTPMAGSELEFYHYKETGASVIEKNGKNLTPMTAGMFGYSVQRPVLNKEYYYDVWNSANAMDVNIEGWHCESGPGVYEAAITYAEALKVADRTSLFKLTCKSVGPKYGVMPCFMAKPHHGLPGNSGHLHLSLLDSTGKNILCRDEPDPNPKYPDTAYLTEEGKHFLAGILAGLKDIMPILAPNINSYKRLIEHYWAPVTVSWGYEHRIASVRFISPPSCPPKGTRFEVRTPGADVNTHFALAALFALGIRGIKLKLPLTVPPMGAIDDHSTIDRLPKSLRTATEAFMSPTSLAREVLGNEFVDHFGKTRLEECDLWDDAVTDWEVTRYIETA</sequence>
<evidence type="ECO:0000256" key="6">
    <source>
        <dbReference type="PROSITE-ProRule" id="PRU01331"/>
    </source>
</evidence>
<evidence type="ECO:0000259" key="8">
    <source>
        <dbReference type="PROSITE" id="PS51987"/>
    </source>
</evidence>
<gene>
    <name evidence="9" type="ORF">CANCADRAFT_101386</name>
</gene>
<reference evidence="10" key="1">
    <citation type="submission" date="2016-02" db="EMBL/GenBank/DDBJ databases">
        <title>Comparative genomics of biotechnologically important yeasts.</title>
        <authorList>
            <consortium name="DOE Joint Genome Institute"/>
            <person name="Riley R."/>
            <person name="Haridas S."/>
            <person name="Wolfe K.H."/>
            <person name="Lopes M.R."/>
            <person name="Hittinger C.T."/>
            <person name="Goker M."/>
            <person name="Salamov A."/>
            <person name="Wisecaver J."/>
            <person name="Long T.M."/>
            <person name="Aerts A.L."/>
            <person name="Barry K."/>
            <person name="Choi C."/>
            <person name="Clum A."/>
            <person name="Coughlan A.Y."/>
            <person name="Deshpande S."/>
            <person name="Douglass A.P."/>
            <person name="Hanson S.J."/>
            <person name="Klenk H.-P."/>
            <person name="Labutti K."/>
            <person name="Lapidus A."/>
            <person name="Lindquist E."/>
            <person name="Lipzen A."/>
            <person name="Meier-Kolthoff J.P."/>
            <person name="Ohm R.A."/>
            <person name="Otillar R.P."/>
            <person name="Pangilinan J."/>
            <person name="Peng Y."/>
            <person name="Rokas A."/>
            <person name="Rosa C.A."/>
            <person name="Scheuner C."/>
            <person name="Sibirny A.A."/>
            <person name="Slot J.C."/>
            <person name="Stielow J.B."/>
            <person name="Sun H."/>
            <person name="Kurtzman C.P."/>
            <person name="Blackwell M."/>
            <person name="Jeffries T.W."/>
            <person name="Grigoriev I.V."/>
        </authorList>
    </citation>
    <scope>NUCLEOTIDE SEQUENCE [LARGE SCALE GENOMIC DNA]</scope>
    <source>
        <strain evidence="10">NRRL Y-17796</strain>
    </source>
</reference>
<dbReference type="PANTHER" id="PTHR43785">
    <property type="entry name" value="GAMMA-GLUTAMYLPUTRESCINE SYNTHETASE"/>
    <property type="match status" value="1"/>
</dbReference>
<dbReference type="FunFam" id="3.30.590.10:FF:000005">
    <property type="entry name" value="Probable glutamine synthetase"/>
    <property type="match status" value="1"/>
</dbReference>
<dbReference type="Gene3D" id="3.30.590.10">
    <property type="entry name" value="Glutamine synthetase/guanido kinase, catalytic domain"/>
    <property type="match status" value="1"/>
</dbReference>
<protein>
    <recommendedName>
        <fullName evidence="2">Glutamine synthetase</fullName>
    </recommendedName>
</protein>
<proteinExistence type="inferred from homology"/>
<dbReference type="InterPro" id="IPR014746">
    <property type="entry name" value="Gln_synth/guanido_kin_cat_dom"/>
</dbReference>
<keyword evidence="4" id="KW-0547">Nucleotide-binding</keyword>
<evidence type="ECO:0000256" key="4">
    <source>
        <dbReference type="ARBA" id="ARBA00022741"/>
    </source>
</evidence>
<organism evidence="9 10">
    <name type="scientific">Tortispora caseinolytica NRRL Y-17796</name>
    <dbReference type="NCBI Taxonomy" id="767744"/>
    <lineage>
        <taxon>Eukaryota</taxon>
        <taxon>Fungi</taxon>
        <taxon>Dikarya</taxon>
        <taxon>Ascomycota</taxon>
        <taxon>Saccharomycotina</taxon>
        <taxon>Trigonopsidomycetes</taxon>
        <taxon>Trigonopsidales</taxon>
        <taxon>Trigonopsidaceae</taxon>
        <taxon>Tortispora</taxon>
    </lineage>
</organism>
<dbReference type="GO" id="GO:0004356">
    <property type="term" value="F:glutamine synthetase activity"/>
    <property type="evidence" value="ECO:0007669"/>
    <property type="project" value="InterPro"/>
</dbReference>
<dbReference type="InterPro" id="IPR036651">
    <property type="entry name" value="Gln_synt_N_sf"/>
</dbReference>
<dbReference type="Gene3D" id="3.10.20.70">
    <property type="entry name" value="Glutamine synthetase, N-terminal domain"/>
    <property type="match status" value="1"/>
</dbReference>
<dbReference type="GO" id="GO:0006576">
    <property type="term" value="P:biogenic amine metabolic process"/>
    <property type="evidence" value="ECO:0007669"/>
    <property type="project" value="UniProtKB-ARBA"/>
</dbReference>
<dbReference type="SUPFAM" id="SSF55931">
    <property type="entry name" value="Glutamine synthetase/guanido kinase"/>
    <property type="match status" value="1"/>
</dbReference>
<evidence type="ECO:0000256" key="1">
    <source>
        <dbReference type="ARBA" id="ARBA00009897"/>
    </source>
</evidence>
<dbReference type="EMBL" id="KV453842">
    <property type="protein sequence ID" value="ODV90122.1"/>
    <property type="molecule type" value="Genomic_DNA"/>
</dbReference>
<comment type="similarity">
    <text evidence="1 6 7">Belongs to the glutamine synthetase family.</text>
</comment>
<dbReference type="PROSITE" id="PS51987">
    <property type="entry name" value="GS_CATALYTIC"/>
    <property type="match status" value="1"/>
</dbReference>
<dbReference type="GO" id="GO:0006542">
    <property type="term" value="P:glutamine biosynthetic process"/>
    <property type="evidence" value="ECO:0007669"/>
    <property type="project" value="InterPro"/>
</dbReference>
<feature type="domain" description="GS catalytic" evidence="8">
    <location>
        <begin position="112"/>
        <end position="459"/>
    </location>
</feature>